<dbReference type="Gene3D" id="2.60.40.60">
    <property type="entry name" value="Cadherins"/>
    <property type="match status" value="4"/>
</dbReference>
<dbReference type="PANTHER" id="PTHR24026:SF126">
    <property type="entry name" value="PROTOCADHERIN FAT 4"/>
    <property type="match status" value="1"/>
</dbReference>
<dbReference type="Gene3D" id="3.30.420.10">
    <property type="entry name" value="Ribonuclease H-like superfamily/Ribonuclease H"/>
    <property type="match status" value="1"/>
</dbReference>
<gene>
    <name evidence="9" type="ORF">OCBIM_22000682mg</name>
</gene>
<evidence type="ECO:0000256" key="2">
    <source>
        <dbReference type="ARBA" id="ARBA00022692"/>
    </source>
</evidence>
<keyword evidence="3" id="KW-0677">Repeat</keyword>
<keyword evidence="4 7" id="KW-0106">Calcium</keyword>
<evidence type="ECO:0000259" key="8">
    <source>
        <dbReference type="PROSITE" id="PS50268"/>
    </source>
</evidence>
<dbReference type="PRINTS" id="PR00205">
    <property type="entry name" value="CADHERIN"/>
</dbReference>
<evidence type="ECO:0000256" key="6">
    <source>
        <dbReference type="ARBA" id="ARBA00023136"/>
    </source>
</evidence>
<dbReference type="Pfam" id="PF00028">
    <property type="entry name" value="Cadherin"/>
    <property type="match status" value="2"/>
</dbReference>
<dbReference type="GO" id="GO:0005886">
    <property type="term" value="C:plasma membrane"/>
    <property type="evidence" value="ECO:0007669"/>
    <property type="project" value="UniProtKB-SubCell"/>
</dbReference>
<dbReference type="SUPFAM" id="SSF49313">
    <property type="entry name" value="Cadherin-like"/>
    <property type="match status" value="4"/>
</dbReference>
<feature type="domain" description="Cadherin" evidence="8">
    <location>
        <begin position="205"/>
        <end position="318"/>
    </location>
</feature>
<keyword evidence="6" id="KW-0472">Membrane</keyword>
<feature type="domain" description="Cadherin" evidence="8">
    <location>
        <begin position="434"/>
        <end position="548"/>
    </location>
</feature>
<proteinExistence type="predicted"/>
<dbReference type="InterPro" id="IPR002126">
    <property type="entry name" value="Cadherin-like_dom"/>
</dbReference>
<accession>A0A0L8G519</accession>
<dbReference type="PANTHER" id="PTHR24026">
    <property type="entry name" value="FAT ATYPICAL CADHERIN-RELATED"/>
    <property type="match status" value="1"/>
</dbReference>
<keyword evidence="5" id="KW-1133">Transmembrane helix</keyword>
<feature type="domain" description="Cadherin" evidence="8">
    <location>
        <begin position="124"/>
        <end position="204"/>
    </location>
</feature>
<dbReference type="OrthoDB" id="6158374at2759"/>
<evidence type="ECO:0000256" key="5">
    <source>
        <dbReference type="ARBA" id="ARBA00022989"/>
    </source>
</evidence>
<comment type="subcellular location">
    <subcellularLocation>
        <location evidence="1">Membrane</location>
    </subcellularLocation>
</comment>
<dbReference type="STRING" id="37653.A0A0L8G519"/>
<evidence type="ECO:0000313" key="9">
    <source>
        <dbReference type="EMBL" id="KOF71665.1"/>
    </source>
</evidence>
<name>A0A0L8G519_OCTBM</name>
<evidence type="ECO:0000256" key="7">
    <source>
        <dbReference type="PROSITE-ProRule" id="PRU00043"/>
    </source>
</evidence>
<protein>
    <recommendedName>
        <fullName evidence="8">Cadherin domain-containing protein</fullName>
    </recommendedName>
</protein>
<evidence type="ECO:0000256" key="3">
    <source>
        <dbReference type="ARBA" id="ARBA00022737"/>
    </source>
</evidence>
<dbReference type="InterPro" id="IPR036397">
    <property type="entry name" value="RNaseH_sf"/>
</dbReference>
<dbReference type="EMBL" id="KQ424055">
    <property type="protein sequence ID" value="KOF71665.1"/>
    <property type="molecule type" value="Genomic_DNA"/>
</dbReference>
<sequence>MVFGVVTSDGDVLLPFIFPHDLRLNMEAYIKCLEEDSAPCHTSRRTQSWLSDNICDHITPNIWPSNSPNCNLLDYYVWGAAEQETSKTPCNTKDELKARIMAVFTNLNKETIQKSCRRFRSRLNGTMVYTLKGTDPEGRTVKYSISTNVFSVDTYSGEVTLVRRLDYENTKVVRVTVTISDGLNVVPRDVIVSIKDTNDVIPSFSNETYSVKVPENTPVNQILLKNIEVKDADGVNSLIQVTCNPGTAHQEDCQTFKLERTAKLNSNSWKGQLRLAKQLNYERKESYQVPLVAFDGKNNKTQSVEIQVEDVADSPPYFVAAFSVSLEEVDNIGTFITNIKAVDGDMSNPRKIYYEISNDSYQYFRIDPLNGTITNKVPLDHEDPNLQFSAITIPLKVREIISENPLELGDTPSTTATTTIQVTLLDINDNKPVFSSNYTARIPEDILDNTVVPQLWMTVTDSDSRLFANYSFQVETFDEIFAANPKFGESRSIVGLKMKNTSYIDYEKGPRVYNFQVIAREINTKEMYSGSTYITIYVDDVNDNAPRVDKSPLIEKISENAAPGLQIININVRTLLLLLLEN</sequence>
<dbReference type="AlphaFoldDB" id="A0A0L8G519"/>
<dbReference type="PROSITE" id="PS00232">
    <property type="entry name" value="CADHERIN_1"/>
    <property type="match status" value="2"/>
</dbReference>
<evidence type="ECO:0000256" key="1">
    <source>
        <dbReference type="ARBA" id="ARBA00004370"/>
    </source>
</evidence>
<dbReference type="CDD" id="cd11304">
    <property type="entry name" value="Cadherin_repeat"/>
    <property type="match status" value="4"/>
</dbReference>
<dbReference type="InterPro" id="IPR020894">
    <property type="entry name" value="Cadherin_CS"/>
</dbReference>
<reference evidence="9" key="1">
    <citation type="submission" date="2015-07" db="EMBL/GenBank/DDBJ databases">
        <title>MeaNS - Measles Nucleotide Surveillance Program.</title>
        <authorList>
            <person name="Tran T."/>
            <person name="Druce J."/>
        </authorList>
    </citation>
    <scope>NUCLEOTIDE SEQUENCE</scope>
    <source>
        <strain evidence="9">UCB-OBI-ISO-001</strain>
        <tissue evidence="9">Gonad</tissue>
    </source>
</reference>
<dbReference type="InterPro" id="IPR015919">
    <property type="entry name" value="Cadherin-like_sf"/>
</dbReference>
<keyword evidence="2" id="KW-0812">Transmembrane</keyword>
<organism evidence="9">
    <name type="scientific">Octopus bimaculoides</name>
    <name type="common">California two-spotted octopus</name>
    <dbReference type="NCBI Taxonomy" id="37653"/>
    <lineage>
        <taxon>Eukaryota</taxon>
        <taxon>Metazoa</taxon>
        <taxon>Spiralia</taxon>
        <taxon>Lophotrochozoa</taxon>
        <taxon>Mollusca</taxon>
        <taxon>Cephalopoda</taxon>
        <taxon>Coleoidea</taxon>
        <taxon>Octopodiformes</taxon>
        <taxon>Octopoda</taxon>
        <taxon>Incirrata</taxon>
        <taxon>Octopodidae</taxon>
        <taxon>Octopus</taxon>
    </lineage>
</organism>
<dbReference type="SMART" id="SM00112">
    <property type="entry name" value="CA"/>
    <property type="match status" value="4"/>
</dbReference>
<dbReference type="GO" id="GO:0007156">
    <property type="term" value="P:homophilic cell adhesion via plasma membrane adhesion molecules"/>
    <property type="evidence" value="ECO:0007669"/>
    <property type="project" value="InterPro"/>
</dbReference>
<evidence type="ECO:0000256" key="4">
    <source>
        <dbReference type="ARBA" id="ARBA00022837"/>
    </source>
</evidence>
<feature type="domain" description="Cadherin" evidence="8">
    <location>
        <begin position="318"/>
        <end position="434"/>
    </location>
</feature>
<dbReference type="GO" id="GO:0003676">
    <property type="term" value="F:nucleic acid binding"/>
    <property type="evidence" value="ECO:0007669"/>
    <property type="project" value="InterPro"/>
</dbReference>
<dbReference type="GO" id="GO:0005509">
    <property type="term" value="F:calcium ion binding"/>
    <property type="evidence" value="ECO:0007669"/>
    <property type="project" value="UniProtKB-UniRule"/>
</dbReference>
<dbReference type="PROSITE" id="PS50268">
    <property type="entry name" value="CADHERIN_2"/>
    <property type="match status" value="4"/>
</dbReference>